<feature type="region of interest" description="Disordered" evidence="1">
    <location>
        <begin position="326"/>
        <end position="347"/>
    </location>
</feature>
<dbReference type="InterPro" id="IPR027417">
    <property type="entry name" value="P-loop_NTPase"/>
</dbReference>
<dbReference type="Proteomes" id="UP001445335">
    <property type="component" value="Unassembled WGS sequence"/>
</dbReference>
<gene>
    <name evidence="2" type="ORF">WJX81_000397</name>
</gene>
<evidence type="ECO:0000313" key="2">
    <source>
        <dbReference type="EMBL" id="KAK9845714.1"/>
    </source>
</evidence>
<keyword evidence="3" id="KW-1185">Reference proteome</keyword>
<evidence type="ECO:0000313" key="3">
    <source>
        <dbReference type="Proteomes" id="UP001445335"/>
    </source>
</evidence>
<dbReference type="GO" id="GO:0032204">
    <property type="term" value="P:regulation of telomere maintenance"/>
    <property type="evidence" value="ECO:0007669"/>
    <property type="project" value="TreeGrafter"/>
</dbReference>
<feature type="region of interest" description="Disordered" evidence="1">
    <location>
        <begin position="215"/>
        <end position="238"/>
    </location>
</feature>
<sequence>MGRLEPKVAVTVVDARELFCAPGRATRPKRVAVVLRGLPGSGKTRISGRLRDAEVAVGGEPPRIHSIDDYFVTEVEREVEEADAGGRKRKRRVHAVEYCHEPELEGKYQASLLKAFQRTVEEARFAVVVVDAPNLRVEDVKPYWAAGQRAGYEVYTLQPVESDPEVCFRRNVHGRQLAEVRAAARVWEAAPPAFPLLDVSGLLKGAGIQEVEMQDDGAAEEASGGVPAKDEPPRPTSRWTALEDAMEEAEPEPVKKKKAKALAAGSAVGAQAKSSRRRKSVTWADEMPQVEGFHFSGQRQLETVYWLSDLGPPKGEHAHLKSFAQQVKEDHKPQREIAGPRWPWSEV</sequence>
<dbReference type="EMBL" id="JALJOU010000002">
    <property type="protein sequence ID" value="KAK9845714.1"/>
    <property type="molecule type" value="Genomic_DNA"/>
</dbReference>
<dbReference type="AlphaFoldDB" id="A0AAW1SJL0"/>
<reference evidence="2 3" key="1">
    <citation type="journal article" date="2024" name="Nat. Commun.">
        <title>Phylogenomics reveals the evolutionary origins of lichenization in chlorophyte algae.</title>
        <authorList>
            <person name="Puginier C."/>
            <person name="Libourel C."/>
            <person name="Otte J."/>
            <person name="Skaloud P."/>
            <person name="Haon M."/>
            <person name="Grisel S."/>
            <person name="Petersen M."/>
            <person name="Berrin J.G."/>
            <person name="Delaux P.M."/>
            <person name="Dal Grande F."/>
            <person name="Keller J."/>
        </authorList>
    </citation>
    <scope>NUCLEOTIDE SEQUENCE [LARGE SCALE GENOMIC DNA]</scope>
    <source>
        <strain evidence="2 3">SAG 245.80</strain>
    </source>
</reference>
<evidence type="ECO:0000256" key="1">
    <source>
        <dbReference type="SAM" id="MobiDB-lite"/>
    </source>
</evidence>
<evidence type="ECO:0008006" key="4">
    <source>
        <dbReference type="Google" id="ProtNLM"/>
    </source>
</evidence>
<dbReference type="GO" id="GO:0005634">
    <property type="term" value="C:nucleus"/>
    <property type="evidence" value="ECO:0007669"/>
    <property type="project" value="InterPro"/>
</dbReference>
<dbReference type="Pfam" id="PF13671">
    <property type="entry name" value="AAA_33"/>
    <property type="match status" value="1"/>
</dbReference>
<accession>A0AAW1SJL0</accession>
<protein>
    <recommendedName>
        <fullName evidence="4">YLP motif-containing protein 1</fullName>
    </recommendedName>
</protein>
<organism evidence="2 3">
    <name type="scientific">Elliptochloris bilobata</name>
    <dbReference type="NCBI Taxonomy" id="381761"/>
    <lineage>
        <taxon>Eukaryota</taxon>
        <taxon>Viridiplantae</taxon>
        <taxon>Chlorophyta</taxon>
        <taxon>core chlorophytes</taxon>
        <taxon>Trebouxiophyceae</taxon>
        <taxon>Trebouxiophyceae incertae sedis</taxon>
        <taxon>Elliptochloris clade</taxon>
        <taxon>Elliptochloris</taxon>
    </lineage>
</organism>
<dbReference type="Gene3D" id="3.40.50.300">
    <property type="entry name" value="P-loop containing nucleotide triphosphate hydrolases"/>
    <property type="match status" value="1"/>
</dbReference>
<proteinExistence type="predicted"/>
<dbReference type="SUPFAM" id="SSF52540">
    <property type="entry name" value="P-loop containing nucleoside triphosphate hydrolases"/>
    <property type="match status" value="1"/>
</dbReference>
<name>A0AAW1SJL0_9CHLO</name>
<dbReference type="PANTHER" id="PTHR13413:SF0">
    <property type="entry name" value="YLP MOTIF-CONTAINING PROTEIN 1"/>
    <property type="match status" value="1"/>
</dbReference>
<comment type="caution">
    <text evidence="2">The sequence shown here is derived from an EMBL/GenBank/DDBJ whole genome shotgun (WGS) entry which is preliminary data.</text>
</comment>
<dbReference type="InterPro" id="IPR026314">
    <property type="entry name" value="YLP_motif_con_p1"/>
</dbReference>
<dbReference type="PANTHER" id="PTHR13413">
    <property type="entry name" value="YLP MOTIF CONTAINING PROTEIN NUCLEAR PROTEIN ZAP"/>
    <property type="match status" value="1"/>
</dbReference>